<protein>
    <recommendedName>
        <fullName evidence="4">Holin-X, holin superfamily III</fullName>
    </recommendedName>
</protein>
<organism evidence="2 3">
    <name type="scientific">Aquimarina litoralis</name>
    <dbReference type="NCBI Taxonomy" id="584605"/>
    <lineage>
        <taxon>Bacteria</taxon>
        <taxon>Pseudomonadati</taxon>
        <taxon>Bacteroidota</taxon>
        <taxon>Flavobacteriia</taxon>
        <taxon>Flavobacteriales</taxon>
        <taxon>Flavobacteriaceae</taxon>
        <taxon>Aquimarina</taxon>
    </lineage>
</organism>
<gene>
    <name evidence="2" type="ORF">GCM10009430_09850</name>
</gene>
<proteinExistence type="predicted"/>
<reference evidence="2 3" key="1">
    <citation type="journal article" date="2019" name="Int. J. Syst. Evol. Microbiol.">
        <title>The Global Catalogue of Microorganisms (GCM) 10K type strain sequencing project: providing services to taxonomists for standard genome sequencing and annotation.</title>
        <authorList>
            <consortium name="The Broad Institute Genomics Platform"/>
            <consortium name="The Broad Institute Genome Sequencing Center for Infectious Disease"/>
            <person name="Wu L."/>
            <person name="Ma J."/>
        </authorList>
    </citation>
    <scope>NUCLEOTIDE SEQUENCE [LARGE SCALE GENOMIC DNA]</scope>
    <source>
        <strain evidence="2 3">JCM 15974</strain>
    </source>
</reference>
<feature type="transmembrane region" description="Helical" evidence="1">
    <location>
        <begin position="47"/>
        <end position="70"/>
    </location>
</feature>
<dbReference type="EMBL" id="BAAAGE010000001">
    <property type="protein sequence ID" value="GAA0715421.1"/>
    <property type="molecule type" value="Genomic_DNA"/>
</dbReference>
<comment type="caution">
    <text evidence="2">The sequence shown here is derived from an EMBL/GenBank/DDBJ whole genome shotgun (WGS) entry which is preliminary data.</text>
</comment>
<dbReference type="Pfam" id="PF07332">
    <property type="entry name" value="Phage_holin_3_6"/>
    <property type="match status" value="1"/>
</dbReference>
<keyword evidence="3" id="KW-1185">Reference proteome</keyword>
<keyword evidence="1" id="KW-0472">Membrane</keyword>
<keyword evidence="1" id="KW-1133">Transmembrane helix</keyword>
<keyword evidence="1" id="KW-0812">Transmembrane</keyword>
<dbReference type="RefSeq" id="WP_299604546.1">
    <property type="nucleotide sequence ID" value="NZ_BAAAGE010000001.1"/>
</dbReference>
<evidence type="ECO:0000313" key="2">
    <source>
        <dbReference type="EMBL" id="GAA0715421.1"/>
    </source>
</evidence>
<evidence type="ECO:0008006" key="4">
    <source>
        <dbReference type="Google" id="ProtNLM"/>
    </source>
</evidence>
<dbReference type="InterPro" id="IPR009937">
    <property type="entry name" value="Phage_holin_3_6"/>
</dbReference>
<name>A0ABN1IKK4_9FLAO</name>
<dbReference type="Proteomes" id="UP001501758">
    <property type="component" value="Unassembled WGS sequence"/>
</dbReference>
<feature type="transmembrane region" description="Helical" evidence="1">
    <location>
        <begin position="76"/>
        <end position="97"/>
    </location>
</feature>
<accession>A0ABN1IKK4</accession>
<sequence length="115" mass="13089">MSVFDSINNSASTVLDTSKTYVEVSEKYFKLKIFQQLTRTFSYLSKLAIIGSLLFLGFIFLLVASVLWLGEILESYSLSCLLVATFLFIMTGISYLLRKSIDKKVIKKIGKEFFD</sequence>
<evidence type="ECO:0000256" key="1">
    <source>
        <dbReference type="SAM" id="Phobius"/>
    </source>
</evidence>
<evidence type="ECO:0000313" key="3">
    <source>
        <dbReference type="Proteomes" id="UP001501758"/>
    </source>
</evidence>